<dbReference type="PROSITE" id="PS00108">
    <property type="entry name" value="PROTEIN_KINASE_ST"/>
    <property type="match status" value="1"/>
</dbReference>
<accession>A0A3N2AUF3</accession>
<feature type="domain" description="PASTA" evidence="11">
    <location>
        <begin position="369"/>
        <end position="434"/>
    </location>
</feature>
<evidence type="ECO:0000313" key="13">
    <source>
        <dbReference type="Proteomes" id="UP000275456"/>
    </source>
</evidence>
<dbReference type="CDD" id="cd14014">
    <property type="entry name" value="STKc_PknB_like"/>
    <property type="match status" value="1"/>
</dbReference>
<name>A0A3N2AUF3_9MICO</name>
<dbReference type="PANTHER" id="PTHR43289:SF34">
    <property type="entry name" value="SERINE_THREONINE-PROTEIN KINASE YBDM-RELATED"/>
    <property type="match status" value="1"/>
</dbReference>
<evidence type="ECO:0000259" key="10">
    <source>
        <dbReference type="PROSITE" id="PS50011"/>
    </source>
</evidence>
<evidence type="ECO:0000256" key="5">
    <source>
        <dbReference type="ARBA" id="ARBA00022777"/>
    </source>
</evidence>
<dbReference type="SMART" id="SM00740">
    <property type="entry name" value="PASTA"/>
    <property type="match status" value="3"/>
</dbReference>
<organism evidence="12 13">
    <name type="scientific">Agrococcus jenensis</name>
    <dbReference type="NCBI Taxonomy" id="46353"/>
    <lineage>
        <taxon>Bacteria</taxon>
        <taxon>Bacillati</taxon>
        <taxon>Actinomycetota</taxon>
        <taxon>Actinomycetes</taxon>
        <taxon>Micrococcales</taxon>
        <taxon>Microbacteriaceae</taxon>
        <taxon>Agrococcus</taxon>
    </lineage>
</organism>
<dbReference type="CDD" id="cd06577">
    <property type="entry name" value="PASTA_pknB"/>
    <property type="match status" value="3"/>
</dbReference>
<dbReference type="Pfam" id="PF00069">
    <property type="entry name" value="Pkinase"/>
    <property type="match status" value="1"/>
</dbReference>
<evidence type="ECO:0000256" key="7">
    <source>
        <dbReference type="ARBA" id="ARBA00047899"/>
    </source>
</evidence>
<dbReference type="EMBL" id="RKHJ01000001">
    <property type="protein sequence ID" value="ROR66656.1"/>
    <property type="molecule type" value="Genomic_DNA"/>
</dbReference>
<dbReference type="AlphaFoldDB" id="A0A3N2AUF3"/>
<evidence type="ECO:0000256" key="3">
    <source>
        <dbReference type="ARBA" id="ARBA00022679"/>
    </source>
</evidence>
<keyword evidence="9" id="KW-0472">Membrane</keyword>
<feature type="domain" description="Protein kinase" evidence="10">
    <location>
        <begin position="18"/>
        <end position="277"/>
    </location>
</feature>
<dbReference type="SMART" id="SM00220">
    <property type="entry name" value="S_TKc"/>
    <property type="match status" value="1"/>
</dbReference>
<feature type="domain" description="PASTA" evidence="11">
    <location>
        <begin position="574"/>
        <end position="640"/>
    </location>
</feature>
<dbReference type="GO" id="GO:0005524">
    <property type="term" value="F:ATP binding"/>
    <property type="evidence" value="ECO:0007669"/>
    <property type="project" value="UniProtKB-KW"/>
</dbReference>
<dbReference type="GO" id="GO:0045717">
    <property type="term" value="P:negative regulation of fatty acid biosynthetic process"/>
    <property type="evidence" value="ECO:0007669"/>
    <property type="project" value="UniProtKB-ARBA"/>
</dbReference>
<dbReference type="InterPro" id="IPR005543">
    <property type="entry name" value="PASTA_dom"/>
</dbReference>
<dbReference type="Pfam" id="PF03793">
    <property type="entry name" value="PASTA"/>
    <property type="match status" value="2"/>
</dbReference>
<comment type="catalytic activity">
    <reaction evidence="8">
        <text>L-seryl-[protein] + ATP = O-phospho-L-seryl-[protein] + ADP + H(+)</text>
        <dbReference type="Rhea" id="RHEA:17989"/>
        <dbReference type="Rhea" id="RHEA-COMP:9863"/>
        <dbReference type="Rhea" id="RHEA-COMP:11604"/>
        <dbReference type="ChEBI" id="CHEBI:15378"/>
        <dbReference type="ChEBI" id="CHEBI:29999"/>
        <dbReference type="ChEBI" id="CHEBI:30616"/>
        <dbReference type="ChEBI" id="CHEBI:83421"/>
        <dbReference type="ChEBI" id="CHEBI:456216"/>
        <dbReference type="EC" id="2.7.11.1"/>
    </reaction>
</comment>
<dbReference type="FunFam" id="1.10.510.10:FF:000021">
    <property type="entry name" value="Serine/threonine protein kinase"/>
    <property type="match status" value="1"/>
</dbReference>
<dbReference type="RefSeq" id="WP_148058728.1">
    <property type="nucleotide sequence ID" value="NZ_RKHJ01000001.1"/>
</dbReference>
<keyword evidence="6" id="KW-0067">ATP-binding</keyword>
<dbReference type="Proteomes" id="UP000275456">
    <property type="component" value="Unassembled WGS sequence"/>
</dbReference>
<reference evidence="12 13" key="1">
    <citation type="submission" date="2018-11" db="EMBL/GenBank/DDBJ databases">
        <title>Sequencing the genomes of 1000 actinobacteria strains.</title>
        <authorList>
            <person name="Klenk H.-P."/>
        </authorList>
    </citation>
    <scope>NUCLEOTIDE SEQUENCE [LARGE SCALE GENOMIC DNA]</scope>
    <source>
        <strain evidence="12 13">DSM 9580</strain>
    </source>
</reference>
<proteinExistence type="predicted"/>
<dbReference type="GO" id="GO:0004674">
    <property type="term" value="F:protein serine/threonine kinase activity"/>
    <property type="evidence" value="ECO:0007669"/>
    <property type="project" value="UniProtKB-KW"/>
</dbReference>
<dbReference type="PROSITE" id="PS50011">
    <property type="entry name" value="PROTEIN_KINASE_DOM"/>
    <property type="match status" value="1"/>
</dbReference>
<keyword evidence="9" id="KW-1133">Transmembrane helix</keyword>
<dbReference type="InterPro" id="IPR011009">
    <property type="entry name" value="Kinase-like_dom_sf"/>
</dbReference>
<evidence type="ECO:0000313" key="12">
    <source>
        <dbReference type="EMBL" id="ROR66656.1"/>
    </source>
</evidence>
<sequence>MPVDPRDPVIGRTIDRRYAVGERIARGGMASVYEGLDMRLDRKVAVKVMHPHLGDDEHFRERFIQEAKAAARLAHPNVVNTYDQGEEDGLAWLVMELVPSITLRDLLVDRGRITPEQSLDVLEAILAGLAAAHRAGIVHRDLKPENILLAHDGRIKIGDFGLARAATANTATGKALLGTIAYLSPELVTRGLADARSDIYAVGIMLFEMLTGTQPFTGDEPMQIAFQHANEQVPLPSSVTPGVPEALDSLVHWATQRDPNLRPADASEMLAELHAVRERGIDRPTTVLPVVGEDDRSTTIIERPRPQRRRQLVAEPQVVEDAGDGVATTALARRVTVRRRRGMLWLAVVIIGALVAAGVGWWFNLGPGGSATVPAVTGETQDAAVALLAEHGIEVAGTVSEPDYDLPAGHALRTDPDAGTVLANGEAVQLVLSSGRRSLPPPAVAGSPVDDARAAIEAAGFAVAEGEPDRIFDGATAGTVLAAFTPDGTDVTQLEAIEERTPIALRVSLGPVPAEAGQVAAEAEAALVQAGLVVDFSAEEHSTEVEQGRLISLAIPTDRPLRRGEAVSGVVSLGPRMLEVPDVVGKPITEAVQAIRAAGLVPDLRTNVPEPLQALATILSQDPGAPGPVVEGSTVVLDATY</sequence>
<evidence type="ECO:0000259" key="11">
    <source>
        <dbReference type="PROSITE" id="PS51178"/>
    </source>
</evidence>
<dbReference type="PROSITE" id="PS51178">
    <property type="entry name" value="PASTA"/>
    <property type="match status" value="2"/>
</dbReference>
<keyword evidence="3" id="KW-0808">Transferase</keyword>
<keyword evidence="13" id="KW-1185">Reference proteome</keyword>
<evidence type="ECO:0000256" key="9">
    <source>
        <dbReference type="SAM" id="Phobius"/>
    </source>
</evidence>
<dbReference type="Gene3D" id="3.30.10.20">
    <property type="match status" value="4"/>
</dbReference>
<dbReference type="Gene3D" id="1.10.510.10">
    <property type="entry name" value="Transferase(Phosphotransferase) domain 1"/>
    <property type="match status" value="1"/>
</dbReference>
<dbReference type="Gene3D" id="3.30.200.20">
    <property type="entry name" value="Phosphorylase Kinase, domain 1"/>
    <property type="match status" value="1"/>
</dbReference>
<dbReference type="FunFam" id="3.30.200.20:FF:000035">
    <property type="entry name" value="Serine/threonine protein kinase Stk1"/>
    <property type="match status" value="1"/>
</dbReference>
<evidence type="ECO:0000256" key="1">
    <source>
        <dbReference type="ARBA" id="ARBA00012513"/>
    </source>
</evidence>
<evidence type="ECO:0000256" key="8">
    <source>
        <dbReference type="ARBA" id="ARBA00048679"/>
    </source>
</evidence>
<protein>
    <recommendedName>
        <fullName evidence="1">non-specific serine/threonine protein kinase</fullName>
        <ecNumber evidence="1">2.7.11.1</ecNumber>
    </recommendedName>
</protein>
<keyword evidence="5 12" id="KW-0418">Kinase</keyword>
<dbReference type="InterPro" id="IPR000719">
    <property type="entry name" value="Prot_kinase_dom"/>
</dbReference>
<comment type="catalytic activity">
    <reaction evidence="7">
        <text>L-threonyl-[protein] + ATP = O-phospho-L-threonyl-[protein] + ADP + H(+)</text>
        <dbReference type="Rhea" id="RHEA:46608"/>
        <dbReference type="Rhea" id="RHEA-COMP:11060"/>
        <dbReference type="Rhea" id="RHEA-COMP:11605"/>
        <dbReference type="ChEBI" id="CHEBI:15378"/>
        <dbReference type="ChEBI" id="CHEBI:30013"/>
        <dbReference type="ChEBI" id="CHEBI:30616"/>
        <dbReference type="ChEBI" id="CHEBI:61977"/>
        <dbReference type="ChEBI" id="CHEBI:456216"/>
        <dbReference type="EC" id="2.7.11.1"/>
    </reaction>
</comment>
<dbReference type="OrthoDB" id="9762169at2"/>
<dbReference type="EC" id="2.7.11.1" evidence="1"/>
<keyword evidence="9" id="KW-0812">Transmembrane</keyword>
<feature type="transmembrane region" description="Helical" evidence="9">
    <location>
        <begin position="343"/>
        <end position="363"/>
    </location>
</feature>
<dbReference type="PANTHER" id="PTHR43289">
    <property type="entry name" value="MITOGEN-ACTIVATED PROTEIN KINASE KINASE KINASE 20-RELATED"/>
    <property type="match status" value="1"/>
</dbReference>
<gene>
    <name evidence="12" type="ORF">EDD26_2048</name>
</gene>
<keyword evidence="2" id="KW-0723">Serine/threonine-protein kinase</keyword>
<evidence type="ECO:0000256" key="6">
    <source>
        <dbReference type="ARBA" id="ARBA00022840"/>
    </source>
</evidence>
<comment type="caution">
    <text evidence="12">The sequence shown here is derived from an EMBL/GenBank/DDBJ whole genome shotgun (WGS) entry which is preliminary data.</text>
</comment>
<keyword evidence="4" id="KW-0547">Nucleotide-binding</keyword>
<evidence type="ECO:0000256" key="2">
    <source>
        <dbReference type="ARBA" id="ARBA00022527"/>
    </source>
</evidence>
<dbReference type="InterPro" id="IPR008271">
    <property type="entry name" value="Ser/Thr_kinase_AS"/>
</dbReference>
<evidence type="ECO:0000256" key="4">
    <source>
        <dbReference type="ARBA" id="ARBA00022741"/>
    </source>
</evidence>
<dbReference type="SUPFAM" id="SSF56112">
    <property type="entry name" value="Protein kinase-like (PK-like)"/>
    <property type="match status" value="1"/>
</dbReference>
<dbReference type="NCBIfam" id="NF033483">
    <property type="entry name" value="PknB_PASTA_kin"/>
    <property type="match status" value="1"/>
</dbReference>